<feature type="domain" description="DUF7507" evidence="2">
    <location>
        <begin position="432"/>
        <end position="533"/>
    </location>
</feature>
<dbReference type="Gene3D" id="2.60.120.200">
    <property type="match status" value="1"/>
</dbReference>
<protein>
    <recommendedName>
        <fullName evidence="2">DUF7507 domain-containing protein</fullName>
    </recommendedName>
</protein>
<dbReference type="NCBIfam" id="TIGR01451">
    <property type="entry name" value="B_ant_repeat"/>
    <property type="match status" value="3"/>
</dbReference>
<evidence type="ECO:0000259" key="2">
    <source>
        <dbReference type="Pfam" id="PF24346"/>
    </source>
</evidence>
<feature type="domain" description="DUF7507" evidence="2">
    <location>
        <begin position="1022"/>
        <end position="1119"/>
    </location>
</feature>
<evidence type="ECO:0000313" key="3">
    <source>
        <dbReference type="EMBL" id="QIM17579.1"/>
    </source>
</evidence>
<keyword evidence="4" id="KW-1185">Reference proteome</keyword>
<evidence type="ECO:0000313" key="4">
    <source>
        <dbReference type="Proteomes" id="UP000503441"/>
    </source>
</evidence>
<dbReference type="PANTHER" id="PTHR34819:SF3">
    <property type="entry name" value="CELL SURFACE PROTEIN"/>
    <property type="match status" value="1"/>
</dbReference>
<dbReference type="InterPro" id="IPR013320">
    <property type="entry name" value="ConA-like_dom_sf"/>
</dbReference>
<feature type="domain" description="DUF7507" evidence="2">
    <location>
        <begin position="552"/>
        <end position="650"/>
    </location>
</feature>
<feature type="domain" description="DUF7507" evidence="2">
    <location>
        <begin position="317"/>
        <end position="420"/>
    </location>
</feature>
<dbReference type="RefSeq" id="WP_166328252.1">
    <property type="nucleotide sequence ID" value="NZ_CP049933.1"/>
</dbReference>
<feature type="region of interest" description="Disordered" evidence="1">
    <location>
        <begin position="64"/>
        <end position="84"/>
    </location>
</feature>
<dbReference type="InterPro" id="IPR055354">
    <property type="entry name" value="DUF7507"/>
</dbReference>
<feature type="compositionally biased region" description="Low complexity" evidence="1">
    <location>
        <begin position="75"/>
        <end position="84"/>
    </location>
</feature>
<dbReference type="PANTHER" id="PTHR34819">
    <property type="entry name" value="LARGE CYSTEINE-RICH PERIPLASMIC PROTEIN OMCB"/>
    <property type="match status" value="1"/>
</dbReference>
<sequence>MASVVALVSATVVIGAVQPAEAVGTVLLNETFTGASVADSRAVALNDACLTGATLGSAPPVGESNLSDCQGHTNGTPTPGVTPGWLQLTDVAQNRAGGMVFDRALPSRAGLVVEFDQAQYGGSGADGIGFFLTDGSRVLSSLGTTGGGLGYAQNDSLPGVDGGYLGVGLDAWGNFVNNGAGKGAGCAVPSPIPSATVRNTVALRGPGDGMFGYCYLTSTAVAPSGPSTLPGSLRNATGPDAAVRNTRVTVSPDVYPTVTVEIDFDGGRDSYQTIAVYTMADAAPPTYKFGFAGSTGSITDVHLIRNVVITTVEALGEIELTKQIDRTTPQPSSYGFGETIPYQFVVTNSGLEAIDSVVVTDPLISNVSCPSSTLGPSGGPDASMVCTGSHVVTGPESVQQYLTNTATVTADSPAVGTVTDTSSVSVSITESQPRLSIVKSALLDDTNSNGSADIGETLAYTFELSNTGNVPLTGVSVSDPLAGAVMCPATVLAVGAAMTCAADNPYTVTEADVLAGEVTNTATGNASPPSGVPAITPPTDTVTTPTVAAGGTLTLVKSASLNDVNGNGGADAGETIDYTFALTNTGNVTLTDVTVSDPLAGSVTCLATLLAPGASTTCAAVSAYTVTEADLLAGGVVNTATANATTPPGVPAIVPATDSVRVGTALPTAAMSLRKVATLADSSGNGLAEPGETIAYSFVLTNLGNTTLSDVGVSDPKAGPVTCPVTVLAPGASTTCTADSSYVVTEADVIGIGVVNTATGNATPPVGVAFTPPTDTVATPTPPAASGLAMRKTALLNDTNANDVADVGETIDYSFLVTNTGNLTLTSVSVTDPMIGLVTCPVTTLAPGESVTCTSDAPYTVVNADLLAGGIQNTATATGTPPPGGPGVTPPEEIVTVPTSLPGAGLSLTKDDTINDVNGNGLADVGETIAYTFTLLNTGTLSLTGLTVDDPKVGSVTCPAAPLLPGATATCTADAPYTVTEEDLIAGGVTNVATADATPPPNVGFPPPTDTITTPTPAVQAGLSIVKTANLVDANGNGLADIGEAIDYSFLVSNIGNVTITGVNVADPDAGSVSCPATTLAPGDSTTCTADAPYITTESDIISRTVDNLATANGNPPDGVAPILPPTGTSQTQTAAPAPAMSLAKSASLNDANGNGWGISAKQSTTHSFLPTQET</sequence>
<name>A0ABX6JXL9_9MICO</name>
<feature type="compositionally biased region" description="Low complexity" evidence="1">
    <location>
        <begin position="1126"/>
        <end position="1140"/>
    </location>
</feature>
<gene>
    <name evidence="3" type="ORF">G7066_00605</name>
</gene>
<feature type="compositionally biased region" description="Polar residues" evidence="1">
    <location>
        <begin position="64"/>
        <end position="74"/>
    </location>
</feature>
<accession>A0ABX6JXL9</accession>
<dbReference type="Pfam" id="PF24346">
    <property type="entry name" value="DUF7507"/>
    <property type="match status" value="7"/>
</dbReference>
<feature type="region of interest" description="Disordered" evidence="1">
    <location>
        <begin position="1155"/>
        <end position="1175"/>
    </location>
</feature>
<dbReference type="EMBL" id="CP049933">
    <property type="protein sequence ID" value="QIM17579.1"/>
    <property type="molecule type" value="Genomic_DNA"/>
</dbReference>
<feature type="region of interest" description="Disordered" evidence="1">
    <location>
        <begin position="1108"/>
        <end position="1141"/>
    </location>
</feature>
<dbReference type="InterPro" id="IPR047589">
    <property type="entry name" value="DUF11_rpt"/>
</dbReference>
<feature type="domain" description="DUF7507" evidence="2">
    <location>
        <begin position="906"/>
        <end position="1001"/>
    </location>
</feature>
<organism evidence="3 4">
    <name type="scientific">Leucobacter coleopterorum</name>
    <dbReference type="NCBI Taxonomy" id="2714933"/>
    <lineage>
        <taxon>Bacteria</taxon>
        <taxon>Bacillati</taxon>
        <taxon>Actinomycetota</taxon>
        <taxon>Actinomycetes</taxon>
        <taxon>Micrococcales</taxon>
        <taxon>Microbacteriaceae</taxon>
        <taxon>Leucobacter</taxon>
    </lineage>
</organism>
<reference evidence="3 4" key="1">
    <citation type="submission" date="2020-03" db="EMBL/GenBank/DDBJ databases">
        <title>Leucobacter sp. nov., isolated from beetles.</title>
        <authorList>
            <person name="Hyun D.-W."/>
            <person name="Bae J.-W."/>
        </authorList>
    </citation>
    <scope>NUCLEOTIDE SEQUENCE [LARGE SCALE GENOMIC DNA]</scope>
    <source>
        <strain evidence="3 4">HDW9A</strain>
    </source>
</reference>
<feature type="domain" description="DUF7507" evidence="2">
    <location>
        <begin position="795"/>
        <end position="885"/>
    </location>
</feature>
<feature type="compositionally biased region" description="Polar residues" evidence="1">
    <location>
        <begin position="1161"/>
        <end position="1175"/>
    </location>
</feature>
<feature type="domain" description="DUF7507" evidence="2">
    <location>
        <begin position="670"/>
        <end position="769"/>
    </location>
</feature>
<dbReference type="SUPFAM" id="SSF49899">
    <property type="entry name" value="Concanavalin A-like lectins/glucanases"/>
    <property type="match status" value="1"/>
</dbReference>
<dbReference type="InterPro" id="IPR051172">
    <property type="entry name" value="Chlamydia_OmcB"/>
</dbReference>
<evidence type="ECO:0000256" key="1">
    <source>
        <dbReference type="SAM" id="MobiDB-lite"/>
    </source>
</evidence>
<proteinExistence type="predicted"/>
<dbReference type="Proteomes" id="UP000503441">
    <property type="component" value="Chromosome"/>
</dbReference>